<gene>
    <name evidence="2" type="ORF">CDL12_13233</name>
</gene>
<feature type="compositionally biased region" description="Basic and acidic residues" evidence="1">
    <location>
        <begin position="52"/>
        <end position="73"/>
    </location>
</feature>
<dbReference type="STRING" id="429701.A0A2G9H9C1"/>
<proteinExistence type="predicted"/>
<feature type="compositionally biased region" description="Basic and acidic residues" evidence="1">
    <location>
        <begin position="81"/>
        <end position="99"/>
    </location>
</feature>
<keyword evidence="3" id="KW-1185">Reference proteome</keyword>
<organism evidence="2 3">
    <name type="scientific">Handroanthus impetiginosus</name>
    <dbReference type="NCBI Taxonomy" id="429701"/>
    <lineage>
        <taxon>Eukaryota</taxon>
        <taxon>Viridiplantae</taxon>
        <taxon>Streptophyta</taxon>
        <taxon>Embryophyta</taxon>
        <taxon>Tracheophyta</taxon>
        <taxon>Spermatophyta</taxon>
        <taxon>Magnoliopsida</taxon>
        <taxon>eudicotyledons</taxon>
        <taxon>Gunneridae</taxon>
        <taxon>Pentapetalae</taxon>
        <taxon>asterids</taxon>
        <taxon>lamiids</taxon>
        <taxon>Lamiales</taxon>
        <taxon>Bignoniaceae</taxon>
        <taxon>Crescentiina</taxon>
        <taxon>Tabebuia alliance</taxon>
        <taxon>Handroanthus</taxon>
    </lineage>
</organism>
<feature type="compositionally biased region" description="Acidic residues" evidence="1">
    <location>
        <begin position="102"/>
        <end position="113"/>
    </location>
</feature>
<dbReference type="Proteomes" id="UP000231279">
    <property type="component" value="Unassembled WGS sequence"/>
</dbReference>
<evidence type="ECO:0000313" key="2">
    <source>
        <dbReference type="EMBL" id="PIN14115.1"/>
    </source>
</evidence>
<dbReference type="OrthoDB" id="298344at2759"/>
<reference evidence="3" key="1">
    <citation type="journal article" date="2018" name="Gigascience">
        <title>Genome assembly of the Pink Ipe (Handroanthus impetiginosus, Bignoniaceae), a highly valued, ecologically keystone Neotropical timber forest tree.</title>
        <authorList>
            <person name="Silva-Junior O.B."/>
            <person name="Grattapaglia D."/>
            <person name="Novaes E."/>
            <person name="Collevatti R.G."/>
        </authorList>
    </citation>
    <scope>NUCLEOTIDE SEQUENCE [LARGE SCALE GENOMIC DNA]</scope>
    <source>
        <strain evidence="3">cv. UFG-1</strain>
    </source>
</reference>
<dbReference type="PANTHER" id="PTHR34194">
    <property type="entry name" value="F14J8.16 PROTEIN"/>
    <property type="match status" value="1"/>
</dbReference>
<dbReference type="AlphaFoldDB" id="A0A2G9H9C1"/>
<feature type="compositionally biased region" description="Polar residues" evidence="1">
    <location>
        <begin position="133"/>
        <end position="143"/>
    </location>
</feature>
<feature type="compositionally biased region" description="Basic and acidic residues" evidence="1">
    <location>
        <begin position="114"/>
        <end position="126"/>
    </location>
</feature>
<sequence length="388" mass="45681">MEKFSDFDAYRDIKLLRESTDFDVREKKKLLDENVNIDESVKKLLSNLLDMEERVDSHQKQKEKDDDREHDNDPSDDGNDQEPREKRRERENDLCEHCSDFYNDDNDDDEDENDPHSDDECNQEPRRKLRSAMKQNNAPSSHQMPGVDNQAKIDSLSTSIKETINLTQRKSMNNNSEKAQNVKCSTNEMVPDPDYLIFTQALEVVGDHYVFTYEGYRVVYEMNGGESSQERKENHDESSSDVEIIDRTSFCKKGNVNPSLMNGDSILNCSSRTMQSEFRHQVITLLRKPFNKDEYDKLWSEVKLRKLENRHMDLRNGRERSCSTQKIGKSYLDYYPDLRRRLRHFQDDKPKRLNILRGFFFWLQNLLQNGSFRPWEDAECLAVNPGSC</sequence>
<dbReference type="PANTHER" id="PTHR34194:SF2">
    <property type="entry name" value="F14J8.16 PROTEIN"/>
    <property type="match status" value="1"/>
</dbReference>
<accession>A0A2G9H9C1</accession>
<comment type="caution">
    <text evidence="2">The sequence shown here is derived from an EMBL/GenBank/DDBJ whole genome shotgun (WGS) entry which is preliminary data.</text>
</comment>
<evidence type="ECO:0000256" key="1">
    <source>
        <dbReference type="SAM" id="MobiDB-lite"/>
    </source>
</evidence>
<name>A0A2G9H9C1_9LAMI</name>
<dbReference type="EMBL" id="NKXS01002346">
    <property type="protein sequence ID" value="PIN14115.1"/>
    <property type="molecule type" value="Genomic_DNA"/>
</dbReference>
<protein>
    <submittedName>
        <fullName evidence="2">Uncharacterized protein</fullName>
    </submittedName>
</protein>
<feature type="region of interest" description="Disordered" evidence="1">
    <location>
        <begin position="52"/>
        <end position="148"/>
    </location>
</feature>
<evidence type="ECO:0000313" key="3">
    <source>
        <dbReference type="Proteomes" id="UP000231279"/>
    </source>
</evidence>